<evidence type="ECO:0000313" key="2">
    <source>
        <dbReference type="EnsemblPlants" id="Kaladp0020s0092.1.v1.1.CDS.1"/>
    </source>
</evidence>
<feature type="compositionally biased region" description="Polar residues" evidence="1">
    <location>
        <begin position="1"/>
        <end position="25"/>
    </location>
</feature>
<protein>
    <submittedName>
        <fullName evidence="2">Uncharacterized protein</fullName>
    </submittedName>
</protein>
<dbReference type="Proteomes" id="UP000594263">
    <property type="component" value="Unplaced"/>
</dbReference>
<reference evidence="2" key="1">
    <citation type="submission" date="2021-01" db="UniProtKB">
        <authorList>
            <consortium name="EnsemblPlants"/>
        </authorList>
    </citation>
    <scope>IDENTIFICATION</scope>
</reference>
<sequence>MSPKLQTQPNPISRPNSKHNPTTSVIDPPRPLAPSPYNSCRLGLSLCRLTSLCRLGLSLCRLTARLASRSVASPLNRSPLIYWPHPLTLARRRSCCCSL</sequence>
<evidence type="ECO:0000256" key="1">
    <source>
        <dbReference type="SAM" id="MobiDB-lite"/>
    </source>
</evidence>
<feature type="region of interest" description="Disordered" evidence="1">
    <location>
        <begin position="1"/>
        <end position="31"/>
    </location>
</feature>
<organism evidence="2 3">
    <name type="scientific">Kalanchoe fedtschenkoi</name>
    <name type="common">Lavender scallops</name>
    <name type="synonym">South American air plant</name>
    <dbReference type="NCBI Taxonomy" id="63787"/>
    <lineage>
        <taxon>Eukaryota</taxon>
        <taxon>Viridiplantae</taxon>
        <taxon>Streptophyta</taxon>
        <taxon>Embryophyta</taxon>
        <taxon>Tracheophyta</taxon>
        <taxon>Spermatophyta</taxon>
        <taxon>Magnoliopsida</taxon>
        <taxon>eudicotyledons</taxon>
        <taxon>Gunneridae</taxon>
        <taxon>Pentapetalae</taxon>
        <taxon>Saxifragales</taxon>
        <taxon>Crassulaceae</taxon>
        <taxon>Kalanchoe</taxon>
    </lineage>
</organism>
<accession>A0A7N0T3M3</accession>
<dbReference type="Gramene" id="Kaladp0020s0092.1.v1.1">
    <property type="protein sequence ID" value="Kaladp0020s0092.1.v1.1.CDS.1"/>
    <property type="gene ID" value="Kaladp0020s0092.v1.1"/>
</dbReference>
<keyword evidence="3" id="KW-1185">Reference proteome</keyword>
<evidence type="ECO:0000313" key="3">
    <source>
        <dbReference type="Proteomes" id="UP000594263"/>
    </source>
</evidence>
<proteinExistence type="predicted"/>
<name>A0A7N0T3M3_KALFE</name>
<dbReference type="EnsemblPlants" id="Kaladp0020s0092.1.v1.1">
    <property type="protein sequence ID" value="Kaladp0020s0092.1.v1.1.CDS.1"/>
    <property type="gene ID" value="Kaladp0020s0092.v1.1"/>
</dbReference>
<dbReference type="AlphaFoldDB" id="A0A7N0T3M3"/>